<feature type="non-terminal residue" evidence="8">
    <location>
        <position position="197"/>
    </location>
</feature>
<feature type="domain" description="Rieske" evidence="7">
    <location>
        <begin position="73"/>
        <end position="180"/>
    </location>
</feature>
<evidence type="ECO:0000256" key="1">
    <source>
        <dbReference type="ARBA" id="ARBA00008751"/>
    </source>
</evidence>
<evidence type="ECO:0000313" key="8">
    <source>
        <dbReference type="EMBL" id="SVB31653.1"/>
    </source>
</evidence>
<dbReference type="InterPro" id="IPR001663">
    <property type="entry name" value="Rng_hydr_dOase-A"/>
</dbReference>
<evidence type="ECO:0000256" key="6">
    <source>
        <dbReference type="ARBA" id="ARBA00023014"/>
    </source>
</evidence>
<dbReference type="GO" id="GO:0051537">
    <property type="term" value="F:2 iron, 2 sulfur cluster binding"/>
    <property type="evidence" value="ECO:0007669"/>
    <property type="project" value="UniProtKB-KW"/>
</dbReference>
<dbReference type="Gene3D" id="3.90.380.10">
    <property type="entry name" value="Naphthalene 1,2-dioxygenase Alpha Subunit, Chain A, domain 1"/>
    <property type="match status" value="1"/>
</dbReference>
<dbReference type="InterPro" id="IPR017941">
    <property type="entry name" value="Rieske_2Fe-2S"/>
</dbReference>
<dbReference type="PRINTS" id="PR00090">
    <property type="entry name" value="RNGDIOXGNASE"/>
</dbReference>
<name>A0A382D242_9ZZZZ</name>
<dbReference type="GO" id="GO:0016491">
    <property type="term" value="F:oxidoreductase activity"/>
    <property type="evidence" value="ECO:0007669"/>
    <property type="project" value="UniProtKB-KW"/>
</dbReference>
<evidence type="ECO:0000256" key="3">
    <source>
        <dbReference type="ARBA" id="ARBA00022723"/>
    </source>
</evidence>
<dbReference type="Pfam" id="PF00355">
    <property type="entry name" value="Rieske"/>
    <property type="match status" value="1"/>
</dbReference>
<sequence>MKDKKNTLKRGEARFKGITTAEVIAREGDNAPKVLLEEQYQFLGDEDLDFGRYTSKEFFEKEIKSLWPKIWQWACREEHIQKTGDTYVYEFGPYSVVVVRSTQKKIQAFLNTCMHRGTKICPSEGTGYLKKFRCPFHGWSWNLDGSINNIPGRWDFPHVSESTHNLQEVKCEIWGGFVFINLDLKANPLEDYLEVLP</sequence>
<keyword evidence="6" id="KW-0411">Iron-sulfur</keyword>
<evidence type="ECO:0000256" key="2">
    <source>
        <dbReference type="ARBA" id="ARBA00022714"/>
    </source>
</evidence>
<gene>
    <name evidence="8" type="ORF">METZ01_LOCUS184507</name>
</gene>
<evidence type="ECO:0000259" key="7">
    <source>
        <dbReference type="PROSITE" id="PS51296"/>
    </source>
</evidence>
<keyword evidence="3" id="KW-0479">Metal-binding</keyword>
<dbReference type="InterPro" id="IPR036922">
    <property type="entry name" value="Rieske_2Fe-2S_sf"/>
</dbReference>
<dbReference type="GO" id="GO:0046872">
    <property type="term" value="F:metal ion binding"/>
    <property type="evidence" value="ECO:0007669"/>
    <property type="project" value="UniProtKB-KW"/>
</dbReference>
<keyword evidence="4" id="KW-0560">Oxidoreductase</keyword>
<comment type="similarity">
    <text evidence="1">Belongs to the bacterial ring-hydroxylating dioxygenase alpha subunit family.</text>
</comment>
<accession>A0A382D242</accession>
<evidence type="ECO:0000256" key="4">
    <source>
        <dbReference type="ARBA" id="ARBA00023002"/>
    </source>
</evidence>
<dbReference type="SUPFAM" id="SSF50022">
    <property type="entry name" value="ISP domain"/>
    <property type="match status" value="1"/>
</dbReference>
<dbReference type="EMBL" id="UINC01036933">
    <property type="protein sequence ID" value="SVB31653.1"/>
    <property type="molecule type" value="Genomic_DNA"/>
</dbReference>
<keyword evidence="2" id="KW-0001">2Fe-2S</keyword>
<dbReference type="Gene3D" id="2.102.10.10">
    <property type="entry name" value="Rieske [2Fe-2S] iron-sulphur domain"/>
    <property type="match status" value="1"/>
</dbReference>
<dbReference type="PROSITE" id="PS51296">
    <property type="entry name" value="RIESKE"/>
    <property type="match status" value="1"/>
</dbReference>
<reference evidence="8" key="1">
    <citation type="submission" date="2018-05" db="EMBL/GenBank/DDBJ databases">
        <authorList>
            <person name="Lanie J.A."/>
            <person name="Ng W.-L."/>
            <person name="Kazmierczak K.M."/>
            <person name="Andrzejewski T.M."/>
            <person name="Davidsen T.M."/>
            <person name="Wayne K.J."/>
            <person name="Tettelin H."/>
            <person name="Glass J.I."/>
            <person name="Rusch D."/>
            <person name="Podicherti R."/>
            <person name="Tsui H.-C.T."/>
            <person name="Winkler M.E."/>
        </authorList>
    </citation>
    <scope>NUCLEOTIDE SEQUENCE</scope>
</reference>
<dbReference type="PANTHER" id="PTHR43756:SF1">
    <property type="entry name" value="3-PHENYLPROPIONATE_CINNAMIC ACID DIOXYGENASE SUBUNIT ALPHA"/>
    <property type="match status" value="1"/>
</dbReference>
<evidence type="ECO:0000256" key="5">
    <source>
        <dbReference type="ARBA" id="ARBA00023004"/>
    </source>
</evidence>
<dbReference type="AlphaFoldDB" id="A0A382D242"/>
<dbReference type="PANTHER" id="PTHR43756">
    <property type="entry name" value="CHOLINE MONOOXYGENASE, CHLOROPLASTIC"/>
    <property type="match status" value="1"/>
</dbReference>
<proteinExistence type="inferred from homology"/>
<keyword evidence="5" id="KW-0408">Iron</keyword>
<organism evidence="8">
    <name type="scientific">marine metagenome</name>
    <dbReference type="NCBI Taxonomy" id="408172"/>
    <lineage>
        <taxon>unclassified sequences</taxon>
        <taxon>metagenomes</taxon>
        <taxon>ecological metagenomes</taxon>
    </lineage>
</organism>
<dbReference type="CDD" id="cd03469">
    <property type="entry name" value="Rieske_RO_Alpha_N"/>
    <property type="match status" value="1"/>
</dbReference>
<protein>
    <recommendedName>
        <fullName evidence="7">Rieske domain-containing protein</fullName>
    </recommendedName>
</protein>